<organism evidence="1 2">
    <name type="scientific">Rhodotorula diobovata</name>
    <dbReference type="NCBI Taxonomy" id="5288"/>
    <lineage>
        <taxon>Eukaryota</taxon>
        <taxon>Fungi</taxon>
        <taxon>Dikarya</taxon>
        <taxon>Basidiomycota</taxon>
        <taxon>Pucciniomycotina</taxon>
        <taxon>Microbotryomycetes</taxon>
        <taxon>Sporidiobolales</taxon>
        <taxon>Sporidiobolaceae</taxon>
        <taxon>Rhodotorula</taxon>
    </lineage>
</organism>
<dbReference type="EMBL" id="SOZI01000008">
    <property type="protein sequence ID" value="TNY23801.1"/>
    <property type="molecule type" value="Genomic_DNA"/>
</dbReference>
<dbReference type="OrthoDB" id="4349954at2759"/>
<sequence>MSLVQSPIDDYLVASFPLPPPTAARATASLPPHPPLAAVQYTAHPRQDARLAVATPGVGLSVYDLADQTPLSSITVGPSFAPTTAAISRSTPSTSSDSIRVKSARRTWVGVRTDEGKGEIWCWHEEERKDGSTEGDSGKAVWPISEPLAALAAPRTLPSHITFLSSSGALALAPADDLTSLASLPAPTSDSPAASQSLRLLHVSSTSAPSFLPPSLVAALPPSSSSKAHLGFVVRSHEPTAAPAEGASLIEAGKKKFKKAPRPSSSAVIDAADAAGPSSVPARGAKRSEIEIVLLDPEVAMADEFEPRLGLISLGKVSVDGEQVVVSDEGIVTVLGAVIASTELTVPSAVASSVSSLSLSLSLPTRHTAILTLFPAPSAPGTRTALFGLPLAPLPTASVLAAVVGKHTLTARFLAAPPAAQGVLARAKATEPLRSQRPGQSEKKLALQEASRAAREALLERLERILAPLAAGAGAIAQDVAVVEAEKAWVKWLEEEKDRLWDYNKGKVRAAMEKEQERRVAAITDAGDDDGDASRYKVAKRKIERAIAAAGASVKPGVGATDEKAASAKASWKDVTAARIKGVSDRYRYMYHRERNKMEEAMGKTVKEFDWDEAVAKVERYEPSLPSSFVTALLRLSFPVPLDSSSSDLTISPSGVLAASEKVWRHPTKIVGYLLQRELVGENQVEGGVTSFLARAADWPNIVLALKTLPDIPESTTVALLVAVVRGAQTASSSDAMDTEDASTSLPAPVPALNTFLSAMLAAPYTPAILREELKKQLSASAALPILEQCDAWLATWLRDAQPEGPREQVQARKGKGNKAVATDVFKLVVDADEAVPSLEQSHRLLRRLSQHIATHTALVTDLASLLGALSIYSRKKDEQRRAALEEKAAAGRRAQKDGVREFGETMERRIKAQEKHAEVGAYQVEEFFL</sequence>
<accession>A0A5C5G7F8</accession>
<dbReference type="STRING" id="5288.A0A5C5G7F8"/>
<dbReference type="GO" id="GO:0003723">
    <property type="term" value="F:RNA binding"/>
    <property type="evidence" value="ECO:0007669"/>
    <property type="project" value="TreeGrafter"/>
</dbReference>
<dbReference type="PANTHER" id="PTHR15633">
    <property type="entry name" value="NUCLEOLAR PROTEIN 11"/>
    <property type="match status" value="1"/>
</dbReference>
<evidence type="ECO:0000313" key="2">
    <source>
        <dbReference type="Proteomes" id="UP000311382"/>
    </source>
</evidence>
<dbReference type="InterPro" id="IPR042859">
    <property type="entry name" value="NOL11"/>
</dbReference>
<dbReference type="Proteomes" id="UP000311382">
    <property type="component" value="Unassembled WGS sequence"/>
</dbReference>
<dbReference type="PANTHER" id="PTHR15633:SF2">
    <property type="entry name" value="NUCLEOLAR PROTEIN 11"/>
    <property type="match status" value="1"/>
</dbReference>
<protein>
    <submittedName>
        <fullName evidence="1">RNA binding protein</fullName>
    </submittedName>
</protein>
<name>A0A5C5G7F8_9BASI</name>
<dbReference type="GO" id="GO:0030490">
    <property type="term" value="P:maturation of SSU-rRNA"/>
    <property type="evidence" value="ECO:0007669"/>
    <property type="project" value="InterPro"/>
</dbReference>
<gene>
    <name evidence="1" type="ORF">DMC30DRAFT_410573</name>
</gene>
<keyword evidence="2" id="KW-1185">Reference proteome</keyword>
<proteinExistence type="predicted"/>
<comment type="caution">
    <text evidence="1">The sequence shown here is derived from an EMBL/GenBank/DDBJ whole genome shotgun (WGS) entry which is preliminary data.</text>
</comment>
<dbReference type="GO" id="GO:0005730">
    <property type="term" value="C:nucleolus"/>
    <property type="evidence" value="ECO:0007669"/>
    <property type="project" value="TreeGrafter"/>
</dbReference>
<evidence type="ECO:0000313" key="1">
    <source>
        <dbReference type="EMBL" id="TNY23801.1"/>
    </source>
</evidence>
<reference evidence="1 2" key="1">
    <citation type="submission" date="2019-03" db="EMBL/GenBank/DDBJ databases">
        <title>Rhodosporidium diobovatum UCD-FST 08-225 genome sequencing, assembly, and annotation.</title>
        <authorList>
            <person name="Fakankun I.U."/>
            <person name="Fristensky B."/>
            <person name="Levin D.B."/>
        </authorList>
    </citation>
    <scope>NUCLEOTIDE SEQUENCE [LARGE SCALE GENOMIC DNA]</scope>
    <source>
        <strain evidence="1 2">UCD-FST 08-225</strain>
    </source>
</reference>
<dbReference type="AlphaFoldDB" id="A0A5C5G7F8"/>